<dbReference type="EMBL" id="JADIMX010000128">
    <property type="protein sequence ID" value="MBO8435027.1"/>
    <property type="molecule type" value="Genomic_DNA"/>
</dbReference>
<dbReference type="InterPro" id="IPR018076">
    <property type="entry name" value="T2SS_GspF_dom"/>
</dbReference>
<evidence type="ECO:0000256" key="5">
    <source>
        <dbReference type="ARBA" id="ARBA00022989"/>
    </source>
</evidence>
<comment type="similarity">
    <text evidence="2">Belongs to the GSP F family.</text>
</comment>
<keyword evidence="3" id="KW-1003">Cell membrane</keyword>
<evidence type="ECO:0000256" key="3">
    <source>
        <dbReference type="ARBA" id="ARBA00022475"/>
    </source>
</evidence>
<reference evidence="9" key="1">
    <citation type="submission" date="2020-10" db="EMBL/GenBank/DDBJ databases">
        <authorList>
            <person name="Gilroy R."/>
        </authorList>
    </citation>
    <scope>NUCLEOTIDE SEQUENCE</scope>
    <source>
        <strain evidence="9">F6-4510</strain>
    </source>
</reference>
<evidence type="ECO:0000256" key="6">
    <source>
        <dbReference type="ARBA" id="ARBA00023136"/>
    </source>
</evidence>
<keyword evidence="5 7" id="KW-1133">Transmembrane helix</keyword>
<keyword evidence="6 7" id="KW-0472">Membrane</keyword>
<feature type="domain" description="Type II secretion system protein GspF" evidence="8">
    <location>
        <begin position="21"/>
        <end position="143"/>
    </location>
</feature>
<name>A0A9D9DXY8_9FIRM</name>
<comment type="subcellular location">
    <subcellularLocation>
        <location evidence="1">Cell membrane</location>
        <topology evidence="1">Multi-pass membrane protein</topology>
    </subcellularLocation>
</comment>
<dbReference type="PRINTS" id="PR00812">
    <property type="entry name" value="BCTERIALGSPF"/>
</dbReference>
<dbReference type="InterPro" id="IPR003004">
    <property type="entry name" value="GspF/PilC"/>
</dbReference>
<dbReference type="InterPro" id="IPR042094">
    <property type="entry name" value="T2SS_GspF_sf"/>
</dbReference>
<feature type="domain" description="Type II secretion system protein GspF" evidence="8">
    <location>
        <begin position="224"/>
        <end position="345"/>
    </location>
</feature>
<dbReference type="Gene3D" id="1.20.81.30">
    <property type="entry name" value="Type II secretion system (T2SS), domain F"/>
    <property type="match status" value="2"/>
</dbReference>
<evidence type="ECO:0000313" key="9">
    <source>
        <dbReference type="EMBL" id="MBO8435027.1"/>
    </source>
</evidence>
<dbReference type="Proteomes" id="UP000823611">
    <property type="component" value="Unassembled WGS sequence"/>
</dbReference>
<evidence type="ECO:0000256" key="1">
    <source>
        <dbReference type="ARBA" id="ARBA00004651"/>
    </source>
</evidence>
<dbReference type="AlphaFoldDB" id="A0A9D9DXY8"/>
<keyword evidence="4 7" id="KW-0812">Transmembrane</keyword>
<evidence type="ECO:0000259" key="8">
    <source>
        <dbReference type="Pfam" id="PF00482"/>
    </source>
</evidence>
<sequence>MATVCKMEFKKNLPSDTLSAFCLEVSMLLKSGIPIADGMRIIIYEEKSSKGKTLLENIYDNLEMGLTFSQALKDTKSFPDYMISMVELGEKTGSLEKILNELYLYYKREDELKHTIKNALTYPIFMTVILIIVLIILTTKVLPIFENVFLQLGSEMPKTAITVMNIGTAFSNIAFYIVILFAILGIVAFIMSKTEKGIKTLYAIKNIITKNSKTSEAIGISRLLSALSLTIASGYDTFDALDLGMKLSGNLKVEERVKNCISLITKGNSLPQALELSGIIKSVHASILSIGFQSGYSESAMNEIAEKYKNTAENKINTLISSIEPAIVIVLSILIGIILLTVMLPLWGIMSSIV</sequence>
<protein>
    <submittedName>
        <fullName evidence="9">Type II secretion system F family protein</fullName>
    </submittedName>
</protein>
<evidence type="ECO:0000313" key="10">
    <source>
        <dbReference type="Proteomes" id="UP000823611"/>
    </source>
</evidence>
<dbReference type="PANTHER" id="PTHR30012:SF0">
    <property type="entry name" value="TYPE II SECRETION SYSTEM PROTEIN F-RELATED"/>
    <property type="match status" value="1"/>
</dbReference>
<feature type="transmembrane region" description="Helical" evidence="7">
    <location>
        <begin position="122"/>
        <end position="145"/>
    </location>
</feature>
<proteinExistence type="inferred from homology"/>
<dbReference type="PANTHER" id="PTHR30012">
    <property type="entry name" value="GENERAL SECRETION PATHWAY PROTEIN"/>
    <property type="match status" value="1"/>
</dbReference>
<comment type="caution">
    <text evidence="9">The sequence shown here is derived from an EMBL/GenBank/DDBJ whole genome shotgun (WGS) entry which is preliminary data.</text>
</comment>
<reference evidence="9" key="2">
    <citation type="journal article" date="2021" name="PeerJ">
        <title>Extensive microbial diversity within the chicken gut microbiome revealed by metagenomics and culture.</title>
        <authorList>
            <person name="Gilroy R."/>
            <person name="Ravi A."/>
            <person name="Getino M."/>
            <person name="Pursley I."/>
            <person name="Horton D.L."/>
            <person name="Alikhan N.F."/>
            <person name="Baker D."/>
            <person name="Gharbi K."/>
            <person name="Hall N."/>
            <person name="Watson M."/>
            <person name="Adriaenssens E.M."/>
            <person name="Foster-Nyarko E."/>
            <person name="Jarju S."/>
            <person name="Secka A."/>
            <person name="Antonio M."/>
            <person name="Oren A."/>
            <person name="Chaudhuri R.R."/>
            <person name="La Ragione R."/>
            <person name="Hildebrand F."/>
            <person name="Pallen M.J."/>
        </authorList>
    </citation>
    <scope>NUCLEOTIDE SEQUENCE</scope>
    <source>
        <strain evidence="9">F6-4510</strain>
    </source>
</reference>
<evidence type="ECO:0000256" key="7">
    <source>
        <dbReference type="SAM" id="Phobius"/>
    </source>
</evidence>
<evidence type="ECO:0000256" key="4">
    <source>
        <dbReference type="ARBA" id="ARBA00022692"/>
    </source>
</evidence>
<accession>A0A9D9DXY8</accession>
<gene>
    <name evidence="9" type="ORF">IAC55_06885</name>
</gene>
<feature type="transmembrane region" description="Helical" evidence="7">
    <location>
        <begin position="173"/>
        <end position="191"/>
    </location>
</feature>
<evidence type="ECO:0000256" key="2">
    <source>
        <dbReference type="ARBA" id="ARBA00005745"/>
    </source>
</evidence>
<feature type="transmembrane region" description="Helical" evidence="7">
    <location>
        <begin position="326"/>
        <end position="350"/>
    </location>
</feature>
<organism evidence="9 10">
    <name type="scientific">Candidatus Fimicola merdigallinarum</name>
    <dbReference type="NCBI Taxonomy" id="2840819"/>
    <lineage>
        <taxon>Bacteria</taxon>
        <taxon>Bacillati</taxon>
        <taxon>Bacillota</taxon>
        <taxon>Clostridia</taxon>
        <taxon>Lachnospirales</taxon>
        <taxon>Lachnospiraceae</taxon>
        <taxon>Lachnospiraceae incertae sedis</taxon>
        <taxon>Candidatus Fimicola</taxon>
    </lineage>
</organism>
<dbReference type="Pfam" id="PF00482">
    <property type="entry name" value="T2SSF"/>
    <property type="match status" value="2"/>
</dbReference>
<dbReference type="GO" id="GO:0005886">
    <property type="term" value="C:plasma membrane"/>
    <property type="evidence" value="ECO:0007669"/>
    <property type="project" value="UniProtKB-SubCell"/>
</dbReference>